<dbReference type="RefSeq" id="WP_099788203.1">
    <property type="nucleotide sequence ID" value="NZ_JBHLYV010000031.1"/>
</dbReference>
<accession>A0A2G8THJ1</accession>
<sequence length="227" mass="24589">MINKLMDSIDQVRALRVRHMSRYWKATAVIPASLFPYWQRTAQFEFKGIPQDAFFFARATEGLLTFFDCVRTSGKRCLLPSIAADSVWHAWARMDARSLDAFCIQHFGRTIAHVDQAEMGPDMENALATCIATARQLRGGDPSAPIVPRLFALDGSLFMPGGYGYRLVQGQVGCRRLDQHGRPEGALFYPVGMTAAVDLTRRDGSSCGAVAGCGGDGCDGGGGCGGD</sequence>
<evidence type="ECO:0000313" key="2">
    <source>
        <dbReference type="Proteomes" id="UP000230390"/>
    </source>
</evidence>
<protein>
    <submittedName>
        <fullName evidence="1">Uncharacterized protein</fullName>
    </submittedName>
</protein>
<proteinExistence type="predicted"/>
<gene>
    <name evidence="1" type="ORF">CR105_09605</name>
</gene>
<comment type="caution">
    <text evidence="1">The sequence shown here is derived from an EMBL/GenBank/DDBJ whole genome shotgun (WGS) entry which is preliminary data.</text>
</comment>
<reference evidence="1 2" key="1">
    <citation type="submission" date="2017-10" db="EMBL/GenBank/DDBJ databases">
        <title>Massilia psychrophilum sp. nov., a novel purple-pigmented bacterium isolated from Tianshan glacier, Xinjiang Municipality, China.</title>
        <authorList>
            <person name="Wang H."/>
        </authorList>
    </citation>
    <scope>NUCLEOTIDE SEQUENCE [LARGE SCALE GENOMIC DNA]</scope>
    <source>
        <strain evidence="1 2">JCM 30074</strain>
    </source>
</reference>
<name>A0A2G8THJ1_9BURK</name>
<dbReference type="OrthoDB" id="278697at2"/>
<dbReference type="AlphaFoldDB" id="A0A2G8THJ1"/>
<organism evidence="1 2">
    <name type="scientific">Massilia eurypsychrophila</name>
    <dbReference type="NCBI Taxonomy" id="1485217"/>
    <lineage>
        <taxon>Bacteria</taxon>
        <taxon>Pseudomonadati</taxon>
        <taxon>Pseudomonadota</taxon>
        <taxon>Betaproteobacteria</taxon>
        <taxon>Burkholderiales</taxon>
        <taxon>Oxalobacteraceae</taxon>
        <taxon>Telluria group</taxon>
        <taxon>Massilia</taxon>
    </lineage>
</organism>
<dbReference type="Proteomes" id="UP000230390">
    <property type="component" value="Unassembled WGS sequence"/>
</dbReference>
<evidence type="ECO:0000313" key="1">
    <source>
        <dbReference type="EMBL" id="PIL45409.1"/>
    </source>
</evidence>
<keyword evidence="2" id="KW-1185">Reference proteome</keyword>
<dbReference type="EMBL" id="PDOC01000004">
    <property type="protein sequence ID" value="PIL45409.1"/>
    <property type="molecule type" value="Genomic_DNA"/>
</dbReference>